<sequence>MVWALFISMCLTIFLFLLGISLLKRPVDEQYREKKSRSFPEMLKDANQALKNMLIRKKKPGKKRNSLQEQLSIAGVLAKPEEFTIFRWMFAVIAAGVLHLVMGNMMMLLIGFLAGFVFPMVWLKGKQKKRIKAFNDGLPGMITSIIGSLRAGFGFLQALQMVARESYPPIKDEVELVLKSLQYGTSMDDALLEWKRRMPSAELGLLVDAIIIQRQSGGNLAYLLDKILETNRARTKIENQIKTLTAQGKLSGLIISLLPIGLGILIFIINPEYISTLFTNPIGMLMLGVAGVGFIIGFIFVRKITTIEV</sequence>
<evidence type="ECO:0000256" key="4">
    <source>
        <dbReference type="ARBA" id="ARBA00022989"/>
    </source>
</evidence>
<comment type="subcellular location">
    <subcellularLocation>
        <location evidence="1">Cell membrane</location>
        <topology evidence="1">Multi-pass membrane protein</topology>
    </subcellularLocation>
</comment>
<keyword evidence="5 6" id="KW-0472">Membrane</keyword>
<name>A0ABN1FHS1_9BACI</name>
<gene>
    <name evidence="8" type="ORF">GCM10009001_03810</name>
</gene>
<evidence type="ECO:0000313" key="9">
    <source>
        <dbReference type="Proteomes" id="UP001500866"/>
    </source>
</evidence>
<evidence type="ECO:0000256" key="5">
    <source>
        <dbReference type="ARBA" id="ARBA00023136"/>
    </source>
</evidence>
<evidence type="ECO:0000256" key="2">
    <source>
        <dbReference type="ARBA" id="ARBA00022475"/>
    </source>
</evidence>
<dbReference type="InterPro" id="IPR018076">
    <property type="entry name" value="T2SS_GspF_dom"/>
</dbReference>
<feature type="domain" description="Type II secretion system protein GspF" evidence="7">
    <location>
        <begin position="143"/>
        <end position="266"/>
    </location>
</feature>
<evidence type="ECO:0000259" key="7">
    <source>
        <dbReference type="Pfam" id="PF00482"/>
    </source>
</evidence>
<dbReference type="PANTHER" id="PTHR35007:SF1">
    <property type="entry name" value="PILUS ASSEMBLY PROTEIN"/>
    <property type="match status" value="1"/>
</dbReference>
<protein>
    <recommendedName>
        <fullName evidence="7">Type II secretion system protein GspF domain-containing protein</fullName>
    </recommendedName>
</protein>
<feature type="transmembrane region" description="Helical" evidence="6">
    <location>
        <begin position="6"/>
        <end position="23"/>
    </location>
</feature>
<evidence type="ECO:0000256" key="6">
    <source>
        <dbReference type="SAM" id="Phobius"/>
    </source>
</evidence>
<comment type="caution">
    <text evidence="8">The sequence shown here is derived from an EMBL/GenBank/DDBJ whole genome shotgun (WGS) entry which is preliminary data.</text>
</comment>
<dbReference type="Proteomes" id="UP001500866">
    <property type="component" value="Unassembled WGS sequence"/>
</dbReference>
<feature type="transmembrane region" description="Helical" evidence="6">
    <location>
        <begin position="85"/>
        <end position="101"/>
    </location>
</feature>
<keyword evidence="3 6" id="KW-0812">Transmembrane</keyword>
<feature type="transmembrane region" description="Helical" evidence="6">
    <location>
        <begin position="107"/>
        <end position="123"/>
    </location>
</feature>
<evidence type="ECO:0000313" key="8">
    <source>
        <dbReference type="EMBL" id="GAA0591026.1"/>
    </source>
</evidence>
<dbReference type="Pfam" id="PF00482">
    <property type="entry name" value="T2SSF"/>
    <property type="match status" value="1"/>
</dbReference>
<keyword evidence="2" id="KW-1003">Cell membrane</keyword>
<reference evidence="8 9" key="1">
    <citation type="journal article" date="2019" name="Int. J. Syst. Evol. Microbiol.">
        <title>The Global Catalogue of Microorganisms (GCM) 10K type strain sequencing project: providing services to taxonomists for standard genome sequencing and annotation.</title>
        <authorList>
            <consortium name="The Broad Institute Genomics Platform"/>
            <consortium name="The Broad Institute Genome Sequencing Center for Infectious Disease"/>
            <person name="Wu L."/>
            <person name="Ma J."/>
        </authorList>
    </citation>
    <scope>NUCLEOTIDE SEQUENCE [LARGE SCALE GENOMIC DNA]</scope>
    <source>
        <strain evidence="8 9">JCM 15395</strain>
    </source>
</reference>
<evidence type="ECO:0000256" key="1">
    <source>
        <dbReference type="ARBA" id="ARBA00004651"/>
    </source>
</evidence>
<dbReference type="EMBL" id="BAAADS010000001">
    <property type="protein sequence ID" value="GAA0591026.1"/>
    <property type="molecule type" value="Genomic_DNA"/>
</dbReference>
<dbReference type="InterPro" id="IPR042094">
    <property type="entry name" value="T2SS_GspF_sf"/>
</dbReference>
<organism evidence="8 9">
    <name type="scientific">Virgibacillus siamensis</name>
    <dbReference type="NCBI Taxonomy" id="480071"/>
    <lineage>
        <taxon>Bacteria</taxon>
        <taxon>Bacillati</taxon>
        <taxon>Bacillota</taxon>
        <taxon>Bacilli</taxon>
        <taxon>Bacillales</taxon>
        <taxon>Bacillaceae</taxon>
        <taxon>Virgibacillus</taxon>
    </lineage>
</organism>
<proteinExistence type="predicted"/>
<accession>A0ABN1FHS1</accession>
<dbReference type="PANTHER" id="PTHR35007">
    <property type="entry name" value="INTEGRAL MEMBRANE PROTEIN-RELATED"/>
    <property type="match status" value="1"/>
</dbReference>
<keyword evidence="4 6" id="KW-1133">Transmembrane helix</keyword>
<feature type="transmembrane region" description="Helical" evidence="6">
    <location>
        <begin position="281"/>
        <end position="301"/>
    </location>
</feature>
<evidence type="ECO:0000256" key="3">
    <source>
        <dbReference type="ARBA" id="ARBA00022692"/>
    </source>
</evidence>
<dbReference type="Gene3D" id="1.20.81.30">
    <property type="entry name" value="Type II secretion system (T2SS), domain F"/>
    <property type="match status" value="1"/>
</dbReference>
<keyword evidence="9" id="KW-1185">Reference proteome</keyword>
<feature type="transmembrane region" description="Helical" evidence="6">
    <location>
        <begin position="250"/>
        <end position="269"/>
    </location>
</feature>